<dbReference type="SUPFAM" id="SSF54631">
    <property type="entry name" value="CBS-domain pair"/>
    <property type="match status" value="1"/>
</dbReference>
<sequence>MASLFLEFRGETVEDLQLPPAVTITPTTSISNALELATMREFDILPVIDGKTRRPIGYLDTLELNQSTNLEAPSSSLMKKFQRQKTYQVITPNTPLQDLSKFFINNRFAIVTDLGRRFILGIVMKEDLEKYIQRRYGKTS</sequence>
<dbReference type="PANTHER" id="PTHR42115">
    <property type="entry name" value="BETA-SYNTHASE (BETA-THIONASE), PUTATIVE (AFU_ORTHOLOGUE AFUA_3G08420)-RELATED"/>
    <property type="match status" value="1"/>
</dbReference>
<organism evidence="3 4">
    <name type="scientific">Austropuccinia psidii MF-1</name>
    <dbReference type="NCBI Taxonomy" id="1389203"/>
    <lineage>
        <taxon>Eukaryota</taxon>
        <taxon>Fungi</taxon>
        <taxon>Dikarya</taxon>
        <taxon>Basidiomycota</taxon>
        <taxon>Pucciniomycotina</taxon>
        <taxon>Pucciniomycetes</taxon>
        <taxon>Pucciniales</taxon>
        <taxon>Sphaerophragmiaceae</taxon>
        <taxon>Austropuccinia</taxon>
    </lineage>
</organism>
<evidence type="ECO:0000313" key="4">
    <source>
        <dbReference type="Proteomes" id="UP000765509"/>
    </source>
</evidence>
<name>A0A9Q3FXF7_9BASI</name>
<protein>
    <recommendedName>
        <fullName evidence="2">CBS domain-containing protein</fullName>
    </recommendedName>
</protein>
<dbReference type="Pfam" id="PF00571">
    <property type="entry name" value="CBS"/>
    <property type="match status" value="2"/>
</dbReference>
<keyword evidence="4" id="KW-1185">Reference proteome</keyword>
<accession>A0A9Q3FXF7</accession>
<dbReference type="InterPro" id="IPR046342">
    <property type="entry name" value="CBS_dom_sf"/>
</dbReference>
<evidence type="ECO:0000313" key="3">
    <source>
        <dbReference type="EMBL" id="MBW0546919.1"/>
    </source>
</evidence>
<keyword evidence="1" id="KW-0129">CBS domain</keyword>
<gene>
    <name evidence="3" type="ORF">O181_086634</name>
</gene>
<dbReference type="PANTHER" id="PTHR42115:SF1">
    <property type="entry name" value="BETA-SYNTHASE (BETA-THIONASE), PUTATIVE (AFU_ORTHOLOGUE AFUA_3G08420)-RELATED"/>
    <property type="match status" value="1"/>
</dbReference>
<evidence type="ECO:0000256" key="1">
    <source>
        <dbReference type="PROSITE-ProRule" id="PRU00703"/>
    </source>
</evidence>
<dbReference type="EMBL" id="AVOT02051955">
    <property type="protein sequence ID" value="MBW0546919.1"/>
    <property type="molecule type" value="Genomic_DNA"/>
</dbReference>
<comment type="caution">
    <text evidence="3">The sequence shown here is derived from an EMBL/GenBank/DDBJ whole genome shotgun (WGS) entry which is preliminary data.</text>
</comment>
<dbReference type="Proteomes" id="UP000765509">
    <property type="component" value="Unassembled WGS sequence"/>
</dbReference>
<dbReference type="AlphaFoldDB" id="A0A9Q3FXF7"/>
<dbReference type="OrthoDB" id="2505324at2759"/>
<dbReference type="Gene3D" id="3.10.580.10">
    <property type="entry name" value="CBS-domain"/>
    <property type="match status" value="1"/>
</dbReference>
<proteinExistence type="predicted"/>
<evidence type="ECO:0000259" key="2">
    <source>
        <dbReference type="PROSITE" id="PS51371"/>
    </source>
</evidence>
<dbReference type="PROSITE" id="PS51371">
    <property type="entry name" value="CBS"/>
    <property type="match status" value="1"/>
</dbReference>
<reference evidence="3" key="1">
    <citation type="submission" date="2021-03" db="EMBL/GenBank/DDBJ databases">
        <title>Draft genome sequence of rust myrtle Austropuccinia psidii MF-1, a brazilian biotype.</title>
        <authorList>
            <person name="Quecine M.C."/>
            <person name="Pachon D.M.R."/>
            <person name="Bonatelli M.L."/>
            <person name="Correr F.H."/>
            <person name="Franceschini L.M."/>
            <person name="Leite T.F."/>
            <person name="Margarido G.R.A."/>
            <person name="Almeida C.A."/>
            <person name="Ferrarezi J.A."/>
            <person name="Labate C.A."/>
        </authorList>
    </citation>
    <scope>NUCLEOTIDE SEQUENCE</scope>
    <source>
        <strain evidence="3">MF-1</strain>
    </source>
</reference>
<feature type="domain" description="CBS" evidence="2">
    <location>
        <begin position="17"/>
        <end position="74"/>
    </location>
</feature>
<dbReference type="InterPro" id="IPR000644">
    <property type="entry name" value="CBS_dom"/>
</dbReference>